<dbReference type="EMBL" id="EF083962">
    <property type="protein sequence ID" value="ABK23294.1"/>
    <property type="molecule type" value="mRNA"/>
</dbReference>
<name>A9NRN3_PICSI</name>
<evidence type="ECO:0000313" key="2">
    <source>
        <dbReference type="EMBL" id="ABK23294.1"/>
    </source>
</evidence>
<reference evidence="2" key="1">
    <citation type="journal article" date="2008" name="BMC Genomics">
        <title>A conifer genomics resource of 200,000 spruce (Picea spp.) ESTs and 6,464 high-quality, sequence-finished full-length cDNAs for Sitka spruce (Picea sitchensis).</title>
        <authorList>
            <person name="Ralph S.G."/>
            <person name="Chun H.J."/>
            <person name="Kolosova N."/>
            <person name="Cooper D."/>
            <person name="Oddy C."/>
            <person name="Ritland C.E."/>
            <person name="Kirkpatrick R."/>
            <person name="Moore R."/>
            <person name="Barber S."/>
            <person name="Holt R.A."/>
            <person name="Jones S.J."/>
            <person name="Marra M.A."/>
            <person name="Douglas C.J."/>
            <person name="Ritland K."/>
            <person name="Bohlmann J."/>
        </authorList>
    </citation>
    <scope>NUCLEOTIDE SEQUENCE</scope>
    <source>
        <tissue evidence="2">Green portion of the leader tissue</tissue>
    </source>
</reference>
<sequence>MGQNMGRGVNRNEQGAAWSPGYDRGRRPNMVSYAYS</sequence>
<organism evidence="2">
    <name type="scientific">Picea sitchensis</name>
    <name type="common">Sitka spruce</name>
    <name type="synonym">Pinus sitchensis</name>
    <dbReference type="NCBI Taxonomy" id="3332"/>
    <lineage>
        <taxon>Eukaryota</taxon>
        <taxon>Viridiplantae</taxon>
        <taxon>Streptophyta</taxon>
        <taxon>Embryophyta</taxon>
        <taxon>Tracheophyta</taxon>
        <taxon>Spermatophyta</taxon>
        <taxon>Pinopsida</taxon>
        <taxon>Pinidae</taxon>
        <taxon>Conifers I</taxon>
        <taxon>Pinales</taxon>
        <taxon>Pinaceae</taxon>
        <taxon>Picea</taxon>
    </lineage>
</organism>
<proteinExistence type="evidence at transcript level"/>
<evidence type="ECO:0000256" key="1">
    <source>
        <dbReference type="SAM" id="MobiDB-lite"/>
    </source>
</evidence>
<protein>
    <submittedName>
        <fullName evidence="2">Uncharacterized protein</fullName>
    </submittedName>
</protein>
<accession>A9NRN3</accession>
<feature type="region of interest" description="Disordered" evidence="1">
    <location>
        <begin position="1"/>
        <end position="36"/>
    </location>
</feature>
<dbReference type="AlphaFoldDB" id="A9NRN3"/>